<evidence type="ECO:0000256" key="1">
    <source>
        <dbReference type="SAM" id="SignalP"/>
    </source>
</evidence>
<proteinExistence type="predicted"/>
<accession>A0A9D4GT25</accession>
<feature type="signal peptide" evidence="1">
    <location>
        <begin position="1"/>
        <end position="20"/>
    </location>
</feature>
<name>A0A9D4GT25_DREPO</name>
<reference evidence="2" key="1">
    <citation type="journal article" date="2019" name="bioRxiv">
        <title>The Genome of the Zebra Mussel, Dreissena polymorpha: A Resource for Invasive Species Research.</title>
        <authorList>
            <person name="McCartney M.A."/>
            <person name="Auch B."/>
            <person name="Kono T."/>
            <person name="Mallez S."/>
            <person name="Zhang Y."/>
            <person name="Obille A."/>
            <person name="Becker A."/>
            <person name="Abrahante J.E."/>
            <person name="Garbe J."/>
            <person name="Badalamenti J.P."/>
            <person name="Herman A."/>
            <person name="Mangelson H."/>
            <person name="Liachko I."/>
            <person name="Sullivan S."/>
            <person name="Sone E.D."/>
            <person name="Koren S."/>
            <person name="Silverstein K.A.T."/>
            <person name="Beckman K.B."/>
            <person name="Gohl D.M."/>
        </authorList>
    </citation>
    <scope>NUCLEOTIDE SEQUENCE</scope>
    <source>
        <strain evidence="2">Duluth1</strain>
        <tissue evidence="2">Whole animal</tissue>
    </source>
</reference>
<dbReference type="AlphaFoldDB" id="A0A9D4GT25"/>
<dbReference type="EMBL" id="JAIWYP010000005">
    <property type="protein sequence ID" value="KAH3819452.1"/>
    <property type="molecule type" value="Genomic_DNA"/>
</dbReference>
<organism evidence="2 3">
    <name type="scientific">Dreissena polymorpha</name>
    <name type="common">Zebra mussel</name>
    <name type="synonym">Mytilus polymorpha</name>
    <dbReference type="NCBI Taxonomy" id="45954"/>
    <lineage>
        <taxon>Eukaryota</taxon>
        <taxon>Metazoa</taxon>
        <taxon>Spiralia</taxon>
        <taxon>Lophotrochozoa</taxon>
        <taxon>Mollusca</taxon>
        <taxon>Bivalvia</taxon>
        <taxon>Autobranchia</taxon>
        <taxon>Heteroconchia</taxon>
        <taxon>Euheterodonta</taxon>
        <taxon>Imparidentia</taxon>
        <taxon>Neoheterodontei</taxon>
        <taxon>Myida</taxon>
        <taxon>Dreissenoidea</taxon>
        <taxon>Dreissenidae</taxon>
        <taxon>Dreissena</taxon>
    </lineage>
</organism>
<keyword evidence="3" id="KW-1185">Reference proteome</keyword>
<reference evidence="2" key="2">
    <citation type="submission" date="2020-11" db="EMBL/GenBank/DDBJ databases">
        <authorList>
            <person name="McCartney M.A."/>
            <person name="Auch B."/>
            <person name="Kono T."/>
            <person name="Mallez S."/>
            <person name="Becker A."/>
            <person name="Gohl D.M."/>
            <person name="Silverstein K.A.T."/>
            <person name="Koren S."/>
            <person name="Bechman K.B."/>
            <person name="Herman A."/>
            <person name="Abrahante J.E."/>
            <person name="Garbe J."/>
        </authorList>
    </citation>
    <scope>NUCLEOTIDE SEQUENCE</scope>
    <source>
        <strain evidence="2">Duluth1</strain>
        <tissue evidence="2">Whole animal</tissue>
    </source>
</reference>
<evidence type="ECO:0008006" key="4">
    <source>
        <dbReference type="Google" id="ProtNLM"/>
    </source>
</evidence>
<evidence type="ECO:0000313" key="2">
    <source>
        <dbReference type="EMBL" id="KAH3819452.1"/>
    </source>
</evidence>
<comment type="caution">
    <text evidence="2">The sequence shown here is derived from an EMBL/GenBank/DDBJ whole genome shotgun (WGS) entry which is preliminary data.</text>
</comment>
<evidence type="ECO:0000313" key="3">
    <source>
        <dbReference type="Proteomes" id="UP000828390"/>
    </source>
</evidence>
<protein>
    <recommendedName>
        <fullName evidence="4">Secreted protein</fullName>
    </recommendedName>
</protein>
<feature type="chain" id="PRO_5038624617" description="Secreted protein" evidence="1">
    <location>
        <begin position="21"/>
        <end position="142"/>
    </location>
</feature>
<sequence length="142" mass="15646">MSVLLCDLLCLYSKCSLVEPKSTSPLWEDLGCSLFISGFSSKDADLPCKSPPRKPTSSCLKDRGCLPRKPTSSCLKDRGCLLLKPTSSSLKDRGCLLWKPTSSSFKDRGCLLWKPTSSSFNVKINVKILSSSRGLNPRTPEW</sequence>
<keyword evidence="1" id="KW-0732">Signal</keyword>
<dbReference type="Proteomes" id="UP000828390">
    <property type="component" value="Unassembled WGS sequence"/>
</dbReference>
<gene>
    <name evidence="2" type="ORF">DPMN_121187</name>
</gene>